<evidence type="ECO:0000313" key="1">
    <source>
        <dbReference type="EMBL" id="KIK13275.1"/>
    </source>
</evidence>
<protein>
    <submittedName>
        <fullName evidence="1">Uncharacterized protein</fullName>
    </submittedName>
</protein>
<organism evidence="1 2">
    <name type="scientific">Pisolithus microcarpus 441</name>
    <dbReference type="NCBI Taxonomy" id="765257"/>
    <lineage>
        <taxon>Eukaryota</taxon>
        <taxon>Fungi</taxon>
        <taxon>Dikarya</taxon>
        <taxon>Basidiomycota</taxon>
        <taxon>Agaricomycotina</taxon>
        <taxon>Agaricomycetes</taxon>
        <taxon>Agaricomycetidae</taxon>
        <taxon>Boletales</taxon>
        <taxon>Sclerodermatineae</taxon>
        <taxon>Pisolithaceae</taxon>
        <taxon>Pisolithus</taxon>
    </lineage>
</organism>
<accession>A0A0C9XLN2</accession>
<sequence>MRYLAGRELCPYLARFRNCNDFADDDIGNNTLSQWSFVKPNTNVRRARRRPNQCHSEEVLDMWPYKTLKCSANGG</sequence>
<dbReference type="AlphaFoldDB" id="A0A0C9XLN2"/>
<dbReference type="HOGENOM" id="CLU_2672003_0_0_1"/>
<evidence type="ECO:0000313" key="2">
    <source>
        <dbReference type="Proteomes" id="UP000054018"/>
    </source>
</evidence>
<keyword evidence="2" id="KW-1185">Reference proteome</keyword>
<gene>
    <name evidence="1" type="ORF">PISMIDRAFT_688864</name>
</gene>
<dbReference type="EMBL" id="KN834006">
    <property type="protein sequence ID" value="KIK13275.1"/>
    <property type="molecule type" value="Genomic_DNA"/>
</dbReference>
<dbReference type="Proteomes" id="UP000054018">
    <property type="component" value="Unassembled WGS sequence"/>
</dbReference>
<name>A0A0C9XLN2_9AGAM</name>
<reference evidence="1 2" key="1">
    <citation type="submission" date="2014-04" db="EMBL/GenBank/DDBJ databases">
        <authorList>
            <consortium name="DOE Joint Genome Institute"/>
            <person name="Kuo A."/>
            <person name="Kohler A."/>
            <person name="Costa M.D."/>
            <person name="Nagy L.G."/>
            <person name="Floudas D."/>
            <person name="Copeland A."/>
            <person name="Barry K.W."/>
            <person name="Cichocki N."/>
            <person name="Veneault-Fourrey C."/>
            <person name="LaButti K."/>
            <person name="Lindquist E.A."/>
            <person name="Lipzen A."/>
            <person name="Lundell T."/>
            <person name="Morin E."/>
            <person name="Murat C."/>
            <person name="Sun H."/>
            <person name="Tunlid A."/>
            <person name="Henrissat B."/>
            <person name="Grigoriev I.V."/>
            <person name="Hibbett D.S."/>
            <person name="Martin F."/>
            <person name="Nordberg H.P."/>
            <person name="Cantor M.N."/>
            <person name="Hua S.X."/>
        </authorList>
    </citation>
    <scope>NUCLEOTIDE SEQUENCE [LARGE SCALE GENOMIC DNA]</scope>
    <source>
        <strain evidence="1 2">441</strain>
    </source>
</reference>
<reference evidence="2" key="2">
    <citation type="submission" date="2015-01" db="EMBL/GenBank/DDBJ databases">
        <title>Evolutionary Origins and Diversification of the Mycorrhizal Mutualists.</title>
        <authorList>
            <consortium name="DOE Joint Genome Institute"/>
            <consortium name="Mycorrhizal Genomics Consortium"/>
            <person name="Kohler A."/>
            <person name="Kuo A."/>
            <person name="Nagy L.G."/>
            <person name="Floudas D."/>
            <person name="Copeland A."/>
            <person name="Barry K.W."/>
            <person name="Cichocki N."/>
            <person name="Veneault-Fourrey C."/>
            <person name="LaButti K."/>
            <person name="Lindquist E.A."/>
            <person name="Lipzen A."/>
            <person name="Lundell T."/>
            <person name="Morin E."/>
            <person name="Murat C."/>
            <person name="Riley R."/>
            <person name="Ohm R."/>
            <person name="Sun H."/>
            <person name="Tunlid A."/>
            <person name="Henrissat B."/>
            <person name="Grigoriev I.V."/>
            <person name="Hibbett D.S."/>
            <person name="Martin F."/>
        </authorList>
    </citation>
    <scope>NUCLEOTIDE SEQUENCE [LARGE SCALE GENOMIC DNA]</scope>
    <source>
        <strain evidence="2">441</strain>
    </source>
</reference>
<proteinExistence type="predicted"/>